<dbReference type="Pfam" id="PF05709">
    <property type="entry name" value="Sipho_tail"/>
    <property type="match status" value="1"/>
</dbReference>
<proteinExistence type="predicted"/>
<gene>
    <name evidence="2" type="ordered locus">Bcell_2720</name>
</gene>
<protein>
    <recommendedName>
        <fullName evidence="1">Siphovirus-type tail component RIFT-related domain-containing protein</fullName>
    </recommendedName>
</protein>
<keyword evidence="3" id="KW-1185">Reference proteome</keyword>
<dbReference type="AlphaFoldDB" id="E6TVF8"/>
<organism evidence="2 3">
    <name type="scientific">Evansella cellulosilytica (strain ATCC 21833 / DSM 2522 / FERM P-1141 / JCM 9156 / N-4)</name>
    <name type="common">Bacillus cellulosilyticus</name>
    <dbReference type="NCBI Taxonomy" id="649639"/>
    <lineage>
        <taxon>Bacteria</taxon>
        <taxon>Bacillati</taxon>
        <taxon>Bacillota</taxon>
        <taxon>Bacilli</taxon>
        <taxon>Bacillales</taxon>
        <taxon>Bacillaceae</taxon>
        <taxon>Evansella</taxon>
    </lineage>
</organism>
<sequence length="274" mass="31728">MRKYDLSVIRKDTEINVLDYGITCLTFSAPLPIPRTAKEYPEGKNGYVDLGTVYEGRRIYATFLLKGENVDDYYLLINELNRIFDSREAFYVRHFRQPWKRYKVKLESPIEPQQIDRYGRINLTFESESAFAESIGTSLSPFTFDVELWGIGQGLSVDQNDYTFNSTSFVFNNIGDVALDPREWYQQYKITFKGISNNLKIRNERNGDEWQYFGSTTSQQEIVIEGVRARKNGISIFSNTCKRVLTLEPGGNEITISGTSGQIEIIFDTRFYYL</sequence>
<evidence type="ECO:0000313" key="2">
    <source>
        <dbReference type="EMBL" id="ADU30975.1"/>
    </source>
</evidence>
<dbReference type="KEGG" id="bco:Bcell_2720"/>
<dbReference type="RefSeq" id="WP_013489308.1">
    <property type="nucleotide sequence ID" value="NC_014829.1"/>
</dbReference>
<reference evidence="2" key="1">
    <citation type="submission" date="2010-12" db="EMBL/GenBank/DDBJ databases">
        <title>Complete sequence of Bacillus cellulosilyticus DSM 2522.</title>
        <authorList>
            <consortium name="US DOE Joint Genome Institute"/>
            <person name="Lucas S."/>
            <person name="Copeland A."/>
            <person name="Lapidus A."/>
            <person name="Cheng J.-F."/>
            <person name="Bruce D."/>
            <person name="Goodwin L."/>
            <person name="Pitluck S."/>
            <person name="Chertkov O."/>
            <person name="Detter J.C."/>
            <person name="Han C."/>
            <person name="Tapia R."/>
            <person name="Land M."/>
            <person name="Hauser L."/>
            <person name="Jeffries C."/>
            <person name="Kyrpides N."/>
            <person name="Ivanova N."/>
            <person name="Mikhailova N."/>
            <person name="Brumm P."/>
            <person name="Mead D."/>
            <person name="Woyke T."/>
        </authorList>
    </citation>
    <scope>NUCLEOTIDE SEQUENCE [LARGE SCALE GENOMIC DNA]</scope>
    <source>
        <strain evidence="2">DSM 2522</strain>
    </source>
</reference>
<dbReference type="Proteomes" id="UP000001401">
    <property type="component" value="Chromosome"/>
</dbReference>
<dbReference type="HOGENOM" id="CLU_084407_0_0_9"/>
<dbReference type="OrthoDB" id="2194642at2"/>
<dbReference type="InterPro" id="IPR008841">
    <property type="entry name" value="Siphovirus-type_tail_N"/>
</dbReference>
<evidence type="ECO:0000313" key="3">
    <source>
        <dbReference type="Proteomes" id="UP000001401"/>
    </source>
</evidence>
<dbReference type="eggNOG" id="ENOG50333IU">
    <property type="taxonomic scope" value="Bacteria"/>
</dbReference>
<evidence type="ECO:0000259" key="1">
    <source>
        <dbReference type="Pfam" id="PF05709"/>
    </source>
</evidence>
<name>E6TVF8_EVAC2</name>
<accession>E6TVF8</accession>
<feature type="domain" description="Siphovirus-type tail component RIFT-related" evidence="1">
    <location>
        <begin position="17"/>
        <end position="126"/>
    </location>
</feature>
<dbReference type="Gene3D" id="2.40.30.200">
    <property type="match status" value="1"/>
</dbReference>
<dbReference type="EMBL" id="CP002394">
    <property type="protein sequence ID" value="ADU30975.1"/>
    <property type="molecule type" value="Genomic_DNA"/>
</dbReference>
<dbReference type="STRING" id="649639.Bcell_2720"/>